<evidence type="ECO:0000256" key="3">
    <source>
        <dbReference type="ARBA" id="ARBA00022764"/>
    </source>
</evidence>
<keyword evidence="4" id="KW-0998">Cell outer membrane</keyword>
<dbReference type="AlphaFoldDB" id="E4UAN1"/>
<dbReference type="Gene3D" id="3.30.700.10">
    <property type="entry name" value="Glycoprotein, Type 4 Pilin"/>
    <property type="match status" value="1"/>
</dbReference>
<protein>
    <recommendedName>
        <fullName evidence="8">Prepilin-type N-terminal cleavage/methylation domain-containing protein</fullName>
    </recommendedName>
</protein>
<dbReference type="SUPFAM" id="SSF54523">
    <property type="entry name" value="Pili subunits"/>
    <property type="match status" value="1"/>
</dbReference>
<dbReference type="GO" id="GO:0009279">
    <property type="term" value="C:cell outer membrane"/>
    <property type="evidence" value="ECO:0007669"/>
    <property type="project" value="UniProtKB-SubCell"/>
</dbReference>
<gene>
    <name evidence="6" type="ordered locus">Ocepr_2362</name>
</gene>
<dbReference type="Proteomes" id="UP000008722">
    <property type="component" value="Plasmid pOCEPR01"/>
</dbReference>
<dbReference type="NCBIfam" id="TIGR02532">
    <property type="entry name" value="IV_pilin_GFxxxE"/>
    <property type="match status" value="1"/>
</dbReference>
<dbReference type="RefSeq" id="WP_013449789.1">
    <property type="nucleotide sequence ID" value="NC_014753.1"/>
</dbReference>
<keyword evidence="5" id="KW-1133">Transmembrane helix</keyword>
<dbReference type="GO" id="GO:0042597">
    <property type="term" value="C:periplasmic space"/>
    <property type="evidence" value="ECO:0007669"/>
    <property type="project" value="UniProtKB-SubCell"/>
</dbReference>
<dbReference type="InterPro" id="IPR045584">
    <property type="entry name" value="Pilin-like"/>
</dbReference>
<keyword evidence="7" id="KW-1185">Reference proteome</keyword>
<evidence type="ECO:0000256" key="1">
    <source>
        <dbReference type="ARBA" id="ARBA00004203"/>
    </source>
</evidence>
<feature type="transmembrane region" description="Helical" evidence="5">
    <location>
        <begin position="6"/>
        <end position="26"/>
    </location>
</feature>
<evidence type="ECO:0000256" key="5">
    <source>
        <dbReference type="SAM" id="Phobius"/>
    </source>
</evidence>
<accession>E4UAN1</accession>
<evidence type="ECO:0000256" key="2">
    <source>
        <dbReference type="ARBA" id="ARBA00004418"/>
    </source>
</evidence>
<keyword evidence="6" id="KW-0614">Plasmid</keyword>
<reference evidence="7" key="1">
    <citation type="submission" date="2010-11" db="EMBL/GenBank/DDBJ databases">
        <title>The complete sequence of plasmid of Oceanithermus profundus DSM 14977.</title>
        <authorList>
            <consortium name="US DOE Joint Genome Institute (JGI-PGF)"/>
            <person name="Lucas S."/>
            <person name="Copeland A."/>
            <person name="Lapidus A."/>
            <person name="Bruce D."/>
            <person name="Goodwin L."/>
            <person name="Pitluck S."/>
            <person name="Kyrpides N."/>
            <person name="Mavromatis K."/>
            <person name="Pagani I."/>
            <person name="Ivanova N."/>
            <person name="Zhang X."/>
            <person name="Brettin T."/>
            <person name="Detter J.C."/>
            <person name="Tapia R."/>
            <person name="Han C."/>
            <person name="Land M."/>
            <person name="Hauser L."/>
            <person name="Markowitz V."/>
            <person name="Cheng J.-F."/>
            <person name="Hugenholtz P."/>
            <person name="Woyke T."/>
            <person name="Wu D."/>
            <person name="Tindall B."/>
            <person name="Faehnrich R."/>
            <person name="Brambilla E."/>
            <person name="Klenk H.-P."/>
            <person name="Eisen J.A."/>
        </authorList>
    </citation>
    <scope>NUCLEOTIDE SEQUENCE [LARGE SCALE GENOMIC DNA]</scope>
    <source>
        <strain evidence="7">DSM 14977 / NBRC 100410 / VKM B-2274 / 506</strain>
        <plasmid evidence="7">Plasmid pOCEPR01</plasmid>
    </source>
</reference>
<evidence type="ECO:0000313" key="7">
    <source>
        <dbReference type="Proteomes" id="UP000008722"/>
    </source>
</evidence>
<keyword evidence="5" id="KW-0472">Membrane</keyword>
<comment type="subcellular location">
    <subcellularLocation>
        <location evidence="1">Cell outer membrane</location>
        <topology evidence="1">Single-pass membrane protein</topology>
    </subcellularLocation>
    <subcellularLocation>
        <location evidence="2">Periplasm</location>
    </subcellularLocation>
</comment>
<evidence type="ECO:0008006" key="8">
    <source>
        <dbReference type="Google" id="ProtNLM"/>
    </source>
</evidence>
<geneLocation type="plasmid" evidence="6 7">
    <name>pOCEPR01</name>
</geneLocation>
<keyword evidence="5" id="KW-0812">Transmembrane</keyword>
<dbReference type="HOGENOM" id="CLU_1775548_0_0_0"/>
<dbReference type="Pfam" id="PF07963">
    <property type="entry name" value="N_methyl"/>
    <property type="match status" value="1"/>
</dbReference>
<evidence type="ECO:0000313" key="6">
    <source>
        <dbReference type="EMBL" id="ADR37810.1"/>
    </source>
</evidence>
<reference evidence="6 7" key="2">
    <citation type="journal article" date="2011" name="Stand. Genomic Sci.">
        <title>Complete genome sequence of Oceanithermus profundus type strain (506).</title>
        <authorList>
            <person name="Pati A."/>
            <person name="Zhang X."/>
            <person name="Lapidus A."/>
            <person name="Nolan M."/>
            <person name="Lucas S."/>
            <person name="Del Rio T.G."/>
            <person name="Tice H."/>
            <person name="Cheng J.F."/>
            <person name="Tapia R."/>
            <person name="Han C."/>
            <person name="Goodwin L."/>
            <person name="Pitluck S."/>
            <person name="Liolios K."/>
            <person name="Pagani I."/>
            <person name="Ivanova N."/>
            <person name="Mavromatis K."/>
            <person name="Chen A."/>
            <person name="Palaniappan K."/>
            <person name="Hauser L."/>
            <person name="Jeffries C.D."/>
            <person name="Brambilla E.M."/>
            <person name="Rohl A."/>
            <person name="Mwirichia R."/>
            <person name="Rohde M."/>
            <person name="Tindall B.J."/>
            <person name="Sikorski J."/>
            <person name="Wirth R."/>
            <person name="Goker M."/>
            <person name="Woyke T."/>
            <person name="Detter J.C."/>
            <person name="Bristow J."/>
            <person name="Eisen J.A."/>
            <person name="Markowitz V."/>
            <person name="Hugenholtz P."/>
            <person name="Kyrpides N.C."/>
            <person name="Klenk H.P."/>
            <person name="Land M."/>
        </authorList>
    </citation>
    <scope>NUCLEOTIDE SEQUENCE [LARGE SCALE GENOMIC DNA]</scope>
    <source>
        <strain evidence="7">DSM 14977 / NBRC 100410 / VKM B-2274 / 506</strain>
        <plasmid evidence="7">Plasmid pOCEPR01</plasmid>
    </source>
</reference>
<dbReference type="eggNOG" id="COG2165">
    <property type="taxonomic scope" value="Bacteria"/>
</dbReference>
<dbReference type="KEGG" id="opr:Ocepr_2362"/>
<name>E4UAN1_OCEP5</name>
<keyword evidence="3" id="KW-0574">Periplasm</keyword>
<proteinExistence type="predicted"/>
<dbReference type="PROSITE" id="PS00409">
    <property type="entry name" value="PROKAR_NTER_METHYL"/>
    <property type="match status" value="1"/>
</dbReference>
<dbReference type="InterPro" id="IPR012902">
    <property type="entry name" value="N_methyl_site"/>
</dbReference>
<evidence type="ECO:0000256" key="4">
    <source>
        <dbReference type="ARBA" id="ARBA00023237"/>
    </source>
</evidence>
<sequence precursor="true">MKRSGFTLIEIVIVLAIIAVLIVFLAPRGQRAQSQQDELMAQSHGGIVYQAVQNYLLQKVNKTVNDFVTVAGLASASSTPPGYTPAGDLYDCTAGVNVNTAVRWPQAPPSVRCVLDVSAAGERFAVVTWVDGHIKTYYVNGRAVLR</sequence>
<dbReference type="EMBL" id="CP002362">
    <property type="protein sequence ID" value="ADR37810.1"/>
    <property type="molecule type" value="Genomic_DNA"/>
</dbReference>
<organism evidence="6 7">
    <name type="scientific">Oceanithermus profundus (strain DSM 14977 / NBRC 100410 / VKM B-2274 / 506)</name>
    <dbReference type="NCBI Taxonomy" id="670487"/>
    <lineage>
        <taxon>Bacteria</taxon>
        <taxon>Thermotogati</taxon>
        <taxon>Deinococcota</taxon>
        <taxon>Deinococci</taxon>
        <taxon>Thermales</taxon>
        <taxon>Thermaceae</taxon>
        <taxon>Oceanithermus</taxon>
    </lineage>
</organism>